<dbReference type="PANTHER" id="PTHR11638">
    <property type="entry name" value="ATP-DEPENDENT CLP PROTEASE"/>
    <property type="match status" value="1"/>
</dbReference>
<dbReference type="CDD" id="cd00009">
    <property type="entry name" value="AAA"/>
    <property type="match status" value="1"/>
</dbReference>
<feature type="domain" description="AAA+ ATPase" evidence="5">
    <location>
        <begin position="614"/>
        <end position="759"/>
    </location>
</feature>
<keyword evidence="2" id="KW-0067">ATP-binding</keyword>
<feature type="coiled-coil region" evidence="4">
    <location>
        <begin position="454"/>
        <end position="481"/>
    </location>
</feature>
<accession>A0ABV1LAQ8</accession>
<dbReference type="InterPro" id="IPR003593">
    <property type="entry name" value="AAA+_ATPase"/>
</dbReference>
<feature type="coiled-coil region" evidence="4">
    <location>
        <begin position="513"/>
        <end position="540"/>
    </location>
</feature>
<dbReference type="Gene3D" id="3.40.50.300">
    <property type="entry name" value="P-loop containing nucleotide triphosphate hydrolases"/>
    <property type="match status" value="3"/>
</dbReference>
<dbReference type="Pfam" id="PF07724">
    <property type="entry name" value="AAA_2"/>
    <property type="match status" value="1"/>
</dbReference>
<evidence type="ECO:0000313" key="7">
    <source>
        <dbReference type="EMBL" id="MEQ5347921.1"/>
    </source>
</evidence>
<gene>
    <name evidence="7" type="primary">tssH</name>
    <name evidence="7" type="synonym">clpV</name>
    <name evidence="7" type="ORF">ABN253_06975</name>
</gene>
<evidence type="ECO:0000256" key="3">
    <source>
        <dbReference type="ARBA" id="ARBA00023186"/>
    </source>
</evidence>
<dbReference type="Pfam" id="PF17871">
    <property type="entry name" value="AAA_lid_9"/>
    <property type="match status" value="1"/>
</dbReference>
<comment type="caution">
    <text evidence="7">The sequence shown here is derived from an EMBL/GenBank/DDBJ whole genome shotgun (WGS) entry which is preliminary data.</text>
</comment>
<dbReference type="InterPro" id="IPR003959">
    <property type="entry name" value="ATPase_AAA_core"/>
</dbReference>
<evidence type="ECO:0000313" key="8">
    <source>
        <dbReference type="Proteomes" id="UP001436462"/>
    </source>
</evidence>
<evidence type="ECO:0000256" key="4">
    <source>
        <dbReference type="SAM" id="Coils"/>
    </source>
</evidence>
<feature type="domain" description="AAA+ ATPase" evidence="5">
    <location>
        <begin position="215"/>
        <end position="360"/>
    </location>
</feature>
<keyword evidence="4" id="KW-0175">Coiled coil</keyword>
<reference evidence="7 8" key="1">
    <citation type="submission" date="2024-04" db="EMBL/GenBank/DDBJ databases">
        <title>Role of Flies in the Dissemination of Carbapenem-Resistant Enterobacteriaceae (CRE): An Epidemiological and Genomic Study in China.</title>
        <authorList>
            <person name="Kaichao C."/>
            <person name="Zhang R."/>
            <person name="Chen S."/>
        </authorList>
    </citation>
    <scope>NUCLEOTIDE SEQUENCE [LARGE SCALE GENOMIC DNA]</scope>
    <source>
        <strain evidence="8">fly-1011</strain>
    </source>
</reference>
<dbReference type="PANTHER" id="PTHR11638:SF182">
    <property type="entry name" value="CLP ATPASE"/>
    <property type="match status" value="1"/>
</dbReference>
<dbReference type="Gene3D" id="1.10.8.60">
    <property type="match status" value="1"/>
</dbReference>
<evidence type="ECO:0000256" key="1">
    <source>
        <dbReference type="ARBA" id="ARBA00022741"/>
    </source>
</evidence>
<dbReference type="Gene3D" id="1.10.1780.10">
    <property type="entry name" value="Clp, N-terminal domain"/>
    <property type="match status" value="1"/>
</dbReference>
<dbReference type="InterPro" id="IPR017729">
    <property type="entry name" value="ATPase_T6SS_ClpV1"/>
</dbReference>
<evidence type="ECO:0000259" key="5">
    <source>
        <dbReference type="SMART" id="SM00382"/>
    </source>
</evidence>
<feature type="domain" description="Clp ATPase C-terminal" evidence="6">
    <location>
        <begin position="780"/>
        <end position="872"/>
    </location>
</feature>
<dbReference type="EMBL" id="JBEEWF010000003">
    <property type="protein sequence ID" value="MEQ5347921.1"/>
    <property type="molecule type" value="Genomic_DNA"/>
</dbReference>
<keyword evidence="1" id="KW-0547">Nucleotide-binding</keyword>
<dbReference type="PROSITE" id="PS00871">
    <property type="entry name" value="CLPAB_2"/>
    <property type="match status" value="1"/>
</dbReference>
<organism evidence="7 8">
    <name type="scientific">Proteus genomosp. 6</name>
    <dbReference type="NCBI Taxonomy" id="1311820"/>
    <lineage>
        <taxon>Bacteria</taxon>
        <taxon>Pseudomonadati</taxon>
        <taxon>Pseudomonadota</taxon>
        <taxon>Gammaproteobacteria</taxon>
        <taxon>Enterobacterales</taxon>
        <taxon>Morganellaceae</taxon>
        <taxon>Proteus</taxon>
    </lineage>
</organism>
<evidence type="ECO:0000259" key="6">
    <source>
        <dbReference type="SMART" id="SM01086"/>
    </source>
</evidence>
<dbReference type="RefSeq" id="WP_349419802.1">
    <property type="nucleotide sequence ID" value="NZ_JBEEWF010000003.1"/>
</dbReference>
<dbReference type="PRINTS" id="PR00300">
    <property type="entry name" value="CLPPROTEASEA"/>
</dbReference>
<dbReference type="InterPro" id="IPR036628">
    <property type="entry name" value="Clp_N_dom_sf"/>
</dbReference>
<dbReference type="InterPro" id="IPR027417">
    <property type="entry name" value="P-loop_NTPase"/>
</dbReference>
<protein>
    <submittedName>
        <fullName evidence="7">Type VI secretion system ATPase TssH</fullName>
    </submittedName>
</protein>
<proteinExistence type="predicted"/>
<dbReference type="InterPro" id="IPR019489">
    <property type="entry name" value="Clp_ATPase_C"/>
</dbReference>
<evidence type="ECO:0000256" key="2">
    <source>
        <dbReference type="ARBA" id="ARBA00022840"/>
    </source>
</evidence>
<dbReference type="InterPro" id="IPR041546">
    <property type="entry name" value="ClpA/ClpB_AAA_lid"/>
</dbReference>
<dbReference type="Pfam" id="PF10431">
    <property type="entry name" value="ClpB_D2-small"/>
    <property type="match status" value="1"/>
</dbReference>
<dbReference type="SMART" id="SM01086">
    <property type="entry name" value="ClpB_D2-small"/>
    <property type="match status" value="1"/>
</dbReference>
<dbReference type="PROSITE" id="PS00870">
    <property type="entry name" value="CLPAB_1"/>
    <property type="match status" value="1"/>
</dbReference>
<dbReference type="SUPFAM" id="SSF81923">
    <property type="entry name" value="Double Clp-N motif"/>
    <property type="match status" value="1"/>
</dbReference>
<dbReference type="SUPFAM" id="SSF52540">
    <property type="entry name" value="P-loop containing nucleoside triphosphate hydrolases"/>
    <property type="match status" value="2"/>
</dbReference>
<dbReference type="CDD" id="cd19499">
    <property type="entry name" value="RecA-like_ClpB_Hsp104-like"/>
    <property type="match status" value="1"/>
</dbReference>
<keyword evidence="8" id="KW-1185">Reference proteome</keyword>
<dbReference type="InterPro" id="IPR050130">
    <property type="entry name" value="ClpA_ClpB"/>
</dbReference>
<keyword evidence="3" id="KW-0143">Chaperone</keyword>
<dbReference type="InterPro" id="IPR058680">
    <property type="entry name" value="NBD_SMAX1-like"/>
</dbReference>
<dbReference type="Pfam" id="PF23569">
    <property type="entry name" value="NBD_SMAX1"/>
    <property type="match status" value="1"/>
</dbReference>
<dbReference type="Proteomes" id="UP001436462">
    <property type="component" value="Unassembled WGS sequence"/>
</dbReference>
<dbReference type="NCBIfam" id="TIGR03345">
    <property type="entry name" value="VI_ClpV1"/>
    <property type="match status" value="1"/>
</dbReference>
<dbReference type="SMART" id="SM00382">
    <property type="entry name" value="AAA"/>
    <property type="match status" value="2"/>
</dbReference>
<dbReference type="InterPro" id="IPR018368">
    <property type="entry name" value="ClpA/B_CS1"/>
</dbReference>
<dbReference type="InterPro" id="IPR028299">
    <property type="entry name" value="ClpA/B_CS2"/>
</dbReference>
<name>A0ABV1LAQ8_9GAMM</name>
<sequence length="878" mass="98126">MIQIDLSTLVNRLHPIAKHTLENAAAFCVSHQQLEITVEQFLQQLLETPLTDIRTIFNKVDINPTELTALLNINATQHPSVAPSYPNFSPLLVEWLKDSWLLASAELSHNTLRSGALLLTLLQMPHRYLPKSAVELLSQINREQLKLNFDEWTLTSAETPITEANKSSNSYVQSDSMLARFTQNMTQQARDNQLDPVLCRDQEIDLMIDILCRRRKNNPVVVGEAGVGKSALIEGLALRIIAGEIPEKLKECELLTLDLGALQAGAAVKGEFEKRFKGIMQEVAQSPTPIILFIDEAHTLIGAGNQQGGLDISNLLKPALARGELSTIAATTWSEYKKYFEKDAALARRFQLVQVKEPSADEAIIIMRGLRSIYEKAHQVFIDDEALCASAQLSERYLSGRQLPDKAVDVLDTACARAAINLSTPPKQLSALKTQRHQINMERDVLTREQQLGLKDHSERLTILENQSIEIETQIDELQQAWKKQKKIVREIIELRSTLLLTLTHSLEEETDGESVENNSDDLKSRLNTLNEELNELHQHSLLVSPHVDKKQIAAVIAEWTGVPLNRLSQDALLVVTELPTYLEQSIKGQTLAIKHLHKHLLTARADLRRSGRPLGAFLLAGPSGVGKTETVIQIAQLMFGGTQYLTTINMSEFQEKHTVSRLIGSPPGYVGYGEGGVLTEAIRKKPYSVVLLDEVEKAHPDVLNLFYQAFDKGELADGEGRIIDCKNVAFFLTSNLGDHIIMANADKPDKLHDALYPELTTFFKPALLARMEVIPFLPLTQAILKEIITHKLTRLTELLTQRFHAEIRLEDAVSDEILQRASRAENGARILESIIDGALLPPLSLLLLQHSARNEDIRTIRLSTQDNQFIAEVNIEL</sequence>
<dbReference type="InterPro" id="IPR001270">
    <property type="entry name" value="ClpA/B"/>
</dbReference>